<dbReference type="AlphaFoldDB" id="A0A8J5UQ82"/>
<protein>
    <recommendedName>
        <fullName evidence="2">TTI1 N-terminal TPR domain-containing protein</fullName>
    </recommendedName>
</protein>
<dbReference type="RefSeq" id="XP_049264239.1">
    <property type="nucleotide sequence ID" value="XM_049406196.1"/>
</dbReference>
<dbReference type="Pfam" id="PF24173">
    <property type="entry name" value="TPR_TTI1_N"/>
    <property type="match status" value="1"/>
</dbReference>
<feature type="compositionally biased region" description="Acidic residues" evidence="1">
    <location>
        <begin position="926"/>
        <end position="939"/>
    </location>
</feature>
<dbReference type="InterPro" id="IPR057566">
    <property type="entry name" value="TPR_TTI1_N"/>
</dbReference>
<dbReference type="Proteomes" id="UP000694255">
    <property type="component" value="Unassembled WGS sequence"/>
</dbReference>
<proteinExistence type="predicted"/>
<dbReference type="InterPro" id="IPR049362">
    <property type="entry name" value="TTI1_rpt"/>
</dbReference>
<dbReference type="PANTHER" id="PTHR18460">
    <property type="entry name" value="TEL2 INTERACTING PROTEIN 1 TTI1 FAMILY MEMBER"/>
    <property type="match status" value="1"/>
</dbReference>
<evidence type="ECO:0000259" key="2">
    <source>
        <dbReference type="Pfam" id="PF24173"/>
    </source>
</evidence>
<evidence type="ECO:0000313" key="3">
    <source>
        <dbReference type="EMBL" id="KAG7664007.1"/>
    </source>
</evidence>
<gene>
    <name evidence="3" type="ORF">J8A68_002445</name>
</gene>
<dbReference type="Pfam" id="PF21547">
    <property type="entry name" value="TTI1"/>
    <property type="match status" value="1"/>
</dbReference>
<name>A0A8J5UQ82_9ASCO</name>
<feature type="domain" description="TTI1 N-terminal TPR" evidence="2">
    <location>
        <begin position="21"/>
        <end position="364"/>
    </location>
</feature>
<keyword evidence="4" id="KW-1185">Reference proteome</keyword>
<dbReference type="GO" id="GO:0005737">
    <property type="term" value="C:cytoplasm"/>
    <property type="evidence" value="ECO:0007669"/>
    <property type="project" value="TreeGrafter"/>
</dbReference>
<feature type="region of interest" description="Disordered" evidence="1">
    <location>
        <begin position="914"/>
        <end position="946"/>
    </location>
</feature>
<evidence type="ECO:0000256" key="1">
    <source>
        <dbReference type="SAM" id="MobiDB-lite"/>
    </source>
</evidence>
<organism evidence="3 4">
    <name type="scientific">[Candida] subhashii</name>
    <dbReference type="NCBI Taxonomy" id="561895"/>
    <lineage>
        <taxon>Eukaryota</taxon>
        <taxon>Fungi</taxon>
        <taxon>Dikarya</taxon>
        <taxon>Ascomycota</taxon>
        <taxon>Saccharomycotina</taxon>
        <taxon>Pichiomycetes</taxon>
        <taxon>Debaryomycetaceae</taxon>
        <taxon>Spathaspora</taxon>
    </lineage>
</organism>
<accession>A0A8J5UQ82</accession>
<dbReference type="InterPro" id="IPR052587">
    <property type="entry name" value="TELO2-interacting_protein_1"/>
</dbReference>
<dbReference type="GeneID" id="73469246"/>
<reference evidence="3 4" key="1">
    <citation type="journal article" date="2021" name="DNA Res.">
        <title>Genome analysis of Candida subhashii reveals its hybrid nature and dual mitochondrial genome conformations.</title>
        <authorList>
            <person name="Mixao V."/>
            <person name="Hegedusova E."/>
            <person name="Saus E."/>
            <person name="Pryszcz L.P."/>
            <person name="Cillingova A."/>
            <person name="Nosek J."/>
            <person name="Gabaldon T."/>
        </authorList>
    </citation>
    <scope>NUCLEOTIDE SEQUENCE [LARGE SCALE GENOMIC DNA]</scope>
    <source>
        <strain evidence="3 4">CBS 10753</strain>
    </source>
</reference>
<dbReference type="EMBL" id="JAGSYN010000110">
    <property type="protein sequence ID" value="KAG7664007.1"/>
    <property type="molecule type" value="Genomic_DNA"/>
</dbReference>
<comment type="caution">
    <text evidence="3">The sequence shown here is derived from an EMBL/GenBank/DDBJ whole genome shotgun (WGS) entry which is preliminary data.</text>
</comment>
<sequence length="1169" mass="132521">MSKALESSTSKDVEKLSQSLFIKIKPLCIELSQETTASDFQKNRILSLVISIKNCLQSHLKENQGEFPMYRLSESIADYVFYPFSNLLRLPELDDSIVQHLLYVLGFLMQYSWSFNVKFELVDQLFPLIIFLSAGDLKTKPSSISTKSSDFKDSAGYALSVITSLVDHDYFGDSDQAKRLLFLSNTISVSLDIIATTSPDSQEGVKIITNSFETIIRLTSNLSPSKQSQILPGIVSSVANFVSKNPNINHQIIIRILNLLSNMISSSFNDRELHTKLDMVEVNDLKNINIQWNQDRDSRINDSDISISITESDHRTSSWINATSKQLKLALIPIFKSILLDSRNRHRWKMNITLYESILRLITKMLKSCFVTLFADFASLFIDIFSILTFITSHDDNKEDLAKAYSLSNSMCSSIESTDGVDSELVLFNLVQSKLSDLINSKLPSLLFSTDEDKISMNILAIQFHFVLLVDLSKKVPTNSEVVHTLKMECLKSLHQYLIQGYEREHSNEPTSTINSDKISTHGESHTSKLDNIELPGYINTGNIVKQQHTKKVSTKSYIHNLQLIASKWNESDISTGSNETLVGVSSRFIEVKVKQLVNFLSSLKVENTDMLQDLEELIEMNNSEDELLNSGISLWMASNYLRGNNYQTTDNFDPEEYLILEDGEDNGLEQLDNELEHSYLILAKVEDLISEIVEKPSLQLNESSIIAFSAALDAVDAVVGRINKVQFQNDFLMDYLLSLFQALTYNDYPQIQLQAQSTLRTILATYYDNSMKSLIMDNSDYLIDSISLQMSVAGSLTPTLPGILLIIVKVSGIQLLESNQLNDILTEMFVILDAYHGYNNIVESFFIVFESLIEQVGNHHSTSLAIENGNSFKGSLYKPWGITDKEALLNLISSADRVIDPFEGYNSNTEYFTRPKDAPFSENLPDSDDEEEEEEVGTNEEHEPPWESNISKHTYFILQQIFNYGFSLLSQPSYSLKSQIIKTLRQIFPLLCTNFKLVLPVVTSNWPLITTLICGSENLAINIPTKPYTATEDTSLVIQSLEFATEILTQDTMQKEFFFGRKFQETWDFLSNHSGLIPKELQHSEKADEKQIAIISKSLSSLRVNKRLKVSLVKFLITGVQNYERSVPDLTRFQIIKLCHHLQIPENIYLSRDTRSIIEVLQIRSINA</sequence>
<evidence type="ECO:0000313" key="4">
    <source>
        <dbReference type="Proteomes" id="UP000694255"/>
    </source>
</evidence>
<dbReference type="OrthoDB" id="6781668at2759"/>
<dbReference type="PANTHER" id="PTHR18460:SF3">
    <property type="entry name" value="TELO2-INTERACTING PROTEIN 1 HOMOLOG"/>
    <property type="match status" value="1"/>
</dbReference>